<name>A0ACB8YXV4_CICIN</name>
<reference evidence="2" key="1">
    <citation type="journal article" date="2022" name="Mol. Ecol. Resour.">
        <title>The genomes of chicory, endive, great burdock and yacon provide insights into Asteraceae palaeo-polyploidization history and plant inulin production.</title>
        <authorList>
            <person name="Fan W."/>
            <person name="Wang S."/>
            <person name="Wang H."/>
            <person name="Wang A."/>
            <person name="Jiang F."/>
            <person name="Liu H."/>
            <person name="Zhao H."/>
            <person name="Xu D."/>
            <person name="Zhang Y."/>
        </authorList>
    </citation>
    <scope>NUCLEOTIDE SEQUENCE [LARGE SCALE GENOMIC DNA]</scope>
    <source>
        <strain evidence="2">cv. Punajuju</strain>
    </source>
</reference>
<evidence type="ECO:0000313" key="1">
    <source>
        <dbReference type="EMBL" id="KAI3689784.1"/>
    </source>
</evidence>
<dbReference type="EMBL" id="CM042017">
    <property type="protein sequence ID" value="KAI3689784.1"/>
    <property type="molecule type" value="Genomic_DNA"/>
</dbReference>
<comment type="caution">
    <text evidence="1">The sequence shown here is derived from an EMBL/GenBank/DDBJ whole genome shotgun (WGS) entry which is preliminary data.</text>
</comment>
<accession>A0ACB8YXV4</accession>
<dbReference type="Proteomes" id="UP001055811">
    <property type="component" value="Linkage Group LG09"/>
</dbReference>
<organism evidence="1 2">
    <name type="scientific">Cichorium intybus</name>
    <name type="common">Chicory</name>
    <dbReference type="NCBI Taxonomy" id="13427"/>
    <lineage>
        <taxon>Eukaryota</taxon>
        <taxon>Viridiplantae</taxon>
        <taxon>Streptophyta</taxon>
        <taxon>Embryophyta</taxon>
        <taxon>Tracheophyta</taxon>
        <taxon>Spermatophyta</taxon>
        <taxon>Magnoliopsida</taxon>
        <taxon>eudicotyledons</taxon>
        <taxon>Gunneridae</taxon>
        <taxon>Pentapetalae</taxon>
        <taxon>asterids</taxon>
        <taxon>campanulids</taxon>
        <taxon>Asterales</taxon>
        <taxon>Asteraceae</taxon>
        <taxon>Cichorioideae</taxon>
        <taxon>Cichorieae</taxon>
        <taxon>Cichoriinae</taxon>
        <taxon>Cichorium</taxon>
    </lineage>
</organism>
<sequence>MKSGSILFVIILIAMMFLAMTSAAPTAAECKEERRLAVSACRNVLTGKLPSSACCQRARVSHTECICPAITPKVAALVDVNRFVKLIEGCGRRVPRHYKCGSITTP</sequence>
<evidence type="ECO:0000313" key="2">
    <source>
        <dbReference type="Proteomes" id="UP001055811"/>
    </source>
</evidence>
<gene>
    <name evidence="1" type="ORF">L2E82_47751</name>
</gene>
<protein>
    <submittedName>
        <fullName evidence="1">Uncharacterized protein</fullName>
    </submittedName>
</protein>
<keyword evidence="2" id="KW-1185">Reference proteome</keyword>
<proteinExistence type="predicted"/>
<reference evidence="1 2" key="2">
    <citation type="journal article" date="2022" name="Mol. Ecol. Resour.">
        <title>The genomes of chicory, endive, great burdock and yacon provide insights into Asteraceae paleo-polyploidization history and plant inulin production.</title>
        <authorList>
            <person name="Fan W."/>
            <person name="Wang S."/>
            <person name="Wang H."/>
            <person name="Wang A."/>
            <person name="Jiang F."/>
            <person name="Liu H."/>
            <person name="Zhao H."/>
            <person name="Xu D."/>
            <person name="Zhang Y."/>
        </authorList>
    </citation>
    <scope>NUCLEOTIDE SEQUENCE [LARGE SCALE GENOMIC DNA]</scope>
    <source>
        <strain evidence="2">cv. Punajuju</strain>
        <tissue evidence="1">Leaves</tissue>
    </source>
</reference>